<dbReference type="FunFam" id="3.40.1210.10:FF:000001">
    <property type="entry name" value="5'/3'-nucleotidase SurE"/>
    <property type="match status" value="1"/>
</dbReference>
<feature type="binding site" evidence="9">
    <location>
        <position position="52"/>
    </location>
    <ligand>
        <name>a divalent metal cation</name>
        <dbReference type="ChEBI" id="CHEBI:60240"/>
    </ligand>
</feature>
<evidence type="ECO:0000313" key="11">
    <source>
        <dbReference type="EMBL" id="KJV08917.1"/>
    </source>
</evidence>
<comment type="similarity">
    <text evidence="4 9">Belongs to the SurE nucleotidase family.</text>
</comment>
<comment type="cofactor">
    <cofactor evidence="9">
        <name>a divalent metal cation</name>
        <dbReference type="ChEBI" id="CHEBI:60240"/>
    </cofactor>
    <text evidence="9">Binds 1 divalent metal cation per subunit.</text>
</comment>
<evidence type="ECO:0000256" key="8">
    <source>
        <dbReference type="ARBA" id="ARBA00022801"/>
    </source>
</evidence>
<keyword evidence="8 9" id="KW-0378">Hydrolase</keyword>
<dbReference type="GO" id="GO:0008254">
    <property type="term" value="F:3'-nucleotidase activity"/>
    <property type="evidence" value="ECO:0007669"/>
    <property type="project" value="TreeGrafter"/>
</dbReference>
<dbReference type="Proteomes" id="UP000033774">
    <property type="component" value="Unassembled WGS sequence"/>
</dbReference>
<comment type="subcellular location">
    <subcellularLocation>
        <location evidence="3 9">Cytoplasm</location>
    </subcellularLocation>
</comment>
<dbReference type="Pfam" id="PF01975">
    <property type="entry name" value="SurE"/>
    <property type="match status" value="1"/>
</dbReference>
<comment type="catalytic activity">
    <reaction evidence="1 9">
        <text>a ribonucleoside 5'-phosphate + H2O = a ribonucleoside + phosphate</text>
        <dbReference type="Rhea" id="RHEA:12484"/>
        <dbReference type="ChEBI" id="CHEBI:15377"/>
        <dbReference type="ChEBI" id="CHEBI:18254"/>
        <dbReference type="ChEBI" id="CHEBI:43474"/>
        <dbReference type="ChEBI" id="CHEBI:58043"/>
        <dbReference type="EC" id="3.1.3.5"/>
    </reaction>
</comment>
<evidence type="ECO:0000256" key="4">
    <source>
        <dbReference type="ARBA" id="ARBA00011062"/>
    </source>
</evidence>
<feature type="binding site" evidence="9">
    <location>
        <position position="105"/>
    </location>
    <ligand>
        <name>a divalent metal cation</name>
        <dbReference type="ChEBI" id="CHEBI:60240"/>
    </ligand>
</feature>
<evidence type="ECO:0000256" key="9">
    <source>
        <dbReference type="HAMAP-Rule" id="MF_00060"/>
    </source>
</evidence>
<dbReference type="SUPFAM" id="SSF64167">
    <property type="entry name" value="SurE-like"/>
    <property type="match status" value="1"/>
</dbReference>
<dbReference type="RefSeq" id="WP_045776520.1">
    <property type="nucleotide sequence ID" value="NZ_LAJY01000411.1"/>
</dbReference>
<dbReference type="GO" id="GO:0000166">
    <property type="term" value="F:nucleotide binding"/>
    <property type="evidence" value="ECO:0007669"/>
    <property type="project" value="UniProtKB-KW"/>
</dbReference>
<dbReference type="InterPro" id="IPR002828">
    <property type="entry name" value="SurE-like_Pase/nucleotidase"/>
</dbReference>
<accession>A0A0F3IQM8</accession>
<keyword evidence="7 9" id="KW-0547">Nucleotide-binding</keyword>
<evidence type="ECO:0000256" key="1">
    <source>
        <dbReference type="ARBA" id="ARBA00000815"/>
    </source>
</evidence>
<dbReference type="EC" id="3.1.3.5" evidence="9"/>
<dbReference type="NCBIfam" id="NF001490">
    <property type="entry name" value="PRK00346.1-4"/>
    <property type="match status" value="1"/>
</dbReference>
<dbReference type="Gene3D" id="3.40.1210.10">
    <property type="entry name" value="Survival protein SurE-like phosphatase/nucleotidase"/>
    <property type="match status" value="1"/>
</dbReference>
<dbReference type="EMBL" id="LAJY01000411">
    <property type="protein sequence ID" value="KJV08917.1"/>
    <property type="molecule type" value="Genomic_DNA"/>
</dbReference>
<gene>
    <name evidence="9" type="primary">surE</name>
    <name evidence="11" type="ORF">VZ95_14665</name>
</gene>
<dbReference type="GO" id="GO:0046872">
    <property type="term" value="F:metal ion binding"/>
    <property type="evidence" value="ECO:0007669"/>
    <property type="project" value="UniProtKB-UniRule"/>
</dbReference>
<evidence type="ECO:0000256" key="6">
    <source>
        <dbReference type="ARBA" id="ARBA00022723"/>
    </source>
</evidence>
<feature type="binding site" evidence="9">
    <location>
        <position position="21"/>
    </location>
    <ligand>
        <name>a divalent metal cation</name>
        <dbReference type="ChEBI" id="CHEBI:60240"/>
    </ligand>
</feature>
<evidence type="ECO:0000313" key="12">
    <source>
        <dbReference type="Proteomes" id="UP000033774"/>
    </source>
</evidence>
<dbReference type="InterPro" id="IPR030048">
    <property type="entry name" value="SurE"/>
</dbReference>
<reference evidence="11 12" key="1">
    <citation type="submission" date="2015-03" db="EMBL/GenBank/DDBJ databases">
        <title>Draft genome sequence of Elstera litoralis.</title>
        <authorList>
            <person name="Rahalkar M.C."/>
            <person name="Dhakephalkar P.K."/>
            <person name="Pore S.D."/>
            <person name="Arora P."/>
            <person name="Kapse N.G."/>
            <person name="Pandit P.S."/>
        </authorList>
    </citation>
    <scope>NUCLEOTIDE SEQUENCE [LARGE SCALE GENOMIC DNA]</scope>
    <source>
        <strain evidence="11 12">Dia-1</strain>
    </source>
</reference>
<dbReference type="AlphaFoldDB" id="A0A0F3IQM8"/>
<evidence type="ECO:0000256" key="3">
    <source>
        <dbReference type="ARBA" id="ARBA00004496"/>
    </source>
</evidence>
<evidence type="ECO:0000256" key="7">
    <source>
        <dbReference type="ARBA" id="ARBA00022741"/>
    </source>
</evidence>
<comment type="cofactor">
    <cofactor evidence="2">
        <name>Mg(2+)</name>
        <dbReference type="ChEBI" id="CHEBI:18420"/>
    </cofactor>
</comment>
<dbReference type="InterPro" id="IPR036523">
    <property type="entry name" value="SurE-like_sf"/>
</dbReference>
<keyword evidence="5 9" id="KW-0963">Cytoplasm</keyword>
<evidence type="ECO:0000256" key="2">
    <source>
        <dbReference type="ARBA" id="ARBA00001946"/>
    </source>
</evidence>
<dbReference type="NCBIfam" id="TIGR00087">
    <property type="entry name" value="surE"/>
    <property type="match status" value="1"/>
</dbReference>
<proteinExistence type="inferred from homology"/>
<organism evidence="11 12">
    <name type="scientific">Elstera litoralis</name>
    <dbReference type="NCBI Taxonomy" id="552518"/>
    <lineage>
        <taxon>Bacteria</taxon>
        <taxon>Pseudomonadati</taxon>
        <taxon>Pseudomonadota</taxon>
        <taxon>Alphaproteobacteria</taxon>
        <taxon>Rhodospirillales</taxon>
        <taxon>Rhodospirillaceae</taxon>
        <taxon>Elstera</taxon>
    </lineage>
</organism>
<protein>
    <recommendedName>
        <fullName evidence="9">5'-nucleotidase SurE</fullName>
        <ecNumber evidence="9">3.1.3.5</ecNumber>
    </recommendedName>
    <alternativeName>
        <fullName evidence="9">Nucleoside 5'-monophosphate phosphohydrolase</fullName>
    </alternativeName>
</protein>
<comment type="caution">
    <text evidence="11">The sequence shown here is derived from an EMBL/GenBank/DDBJ whole genome shotgun (WGS) entry which is preliminary data.</text>
</comment>
<dbReference type="GO" id="GO:0004309">
    <property type="term" value="F:exopolyphosphatase activity"/>
    <property type="evidence" value="ECO:0007669"/>
    <property type="project" value="TreeGrafter"/>
</dbReference>
<keyword evidence="12" id="KW-1185">Reference proteome</keyword>
<name>A0A0F3IQM8_9PROT</name>
<dbReference type="GO" id="GO:0008253">
    <property type="term" value="F:5'-nucleotidase activity"/>
    <property type="evidence" value="ECO:0007669"/>
    <property type="project" value="UniProtKB-UniRule"/>
</dbReference>
<dbReference type="GO" id="GO:0005737">
    <property type="term" value="C:cytoplasm"/>
    <property type="evidence" value="ECO:0007669"/>
    <property type="project" value="UniProtKB-SubCell"/>
</dbReference>
<feature type="binding site" evidence="9">
    <location>
        <position position="20"/>
    </location>
    <ligand>
        <name>a divalent metal cation</name>
        <dbReference type="ChEBI" id="CHEBI:60240"/>
    </ligand>
</feature>
<sequence length="271" mass="29136">MSALYDPITLDGGRILLSNDDGVLAPGLKTLHRIAKALAKDVWICAPETEQSGAGHSLTLRRPLRIRHVGPKRFAVDGTPTDSVLLGIRQVMQKHRPSLMLSGVNRGSNIAEDMTYSGTIAAAMEATLLGVPAIALSLHVSSGMAPRWETAEAHGPELIRRLITISWPKNVMLNVNFPDCAPEDVKGVVVTRQGSRKMGEQLGQRTDMRGEHYYWIGPMSAAEAPPTDTDVAAVFGQYISVTPLNLDLTDQPTSAALRNVLGASLETMAPA</sequence>
<dbReference type="PANTHER" id="PTHR30457:SF12">
    <property type="entry name" value="5'_3'-NUCLEOTIDASE SURE"/>
    <property type="match status" value="1"/>
</dbReference>
<dbReference type="PANTHER" id="PTHR30457">
    <property type="entry name" value="5'-NUCLEOTIDASE SURE"/>
    <property type="match status" value="1"/>
</dbReference>
<evidence type="ECO:0000256" key="5">
    <source>
        <dbReference type="ARBA" id="ARBA00022490"/>
    </source>
</evidence>
<evidence type="ECO:0000259" key="10">
    <source>
        <dbReference type="Pfam" id="PF01975"/>
    </source>
</evidence>
<dbReference type="PATRIC" id="fig|552518.3.peg.2734"/>
<dbReference type="HAMAP" id="MF_00060">
    <property type="entry name" value="SurE"/>
    <property type="match status" value="1"/>
</dbReference>
<feature type="domain" description="Survival protein SurE-like phosphatase/nucleotidase" evidence="10">
    <location>
        <begin position="15"/>
        <end position="198"/>
    </location>
</feature>
<comment type="function">
    <text evidence="9">Nucleotidase that shows phosphatase activity on nucleoside 5'-monophosphates.</text>
</comment>
<keyword evidence="6 9" id="KW-0479">Metal-binding</keyword>
<dbReference type="OrthoDB" id="9780815at2"/>